<dbReference type="PANTHER" id="PTHR31589">
    <property type="entry name" value="PROTEIN, PUTATIVE (DUF239)-RELATED-RELATED"/>
    <property type="match status" value="1"/>
</dbReference>
<evidence type="ECO:0000313" key="2">
    <source>
        <dbReference type="EMBL" id="AFK37370.1"/>
    </source>
</evidence>
<dbReference type="AlphaFoldDB" id="I3SAS8"/>
<dbReference type="EMBL" id="BT137575">
    <property type="protein sequence ID" value="AFK37370.1"/>
    <property type="molecule type" value="mRNA"/>
</dbReference>
<name>I3SAS8_LOTJA</name>
<feature type="domain" description="Neprosin PEP catalytic" evidence="1">
    <location>
        <begin position="1"/>
        <end position="129"/>
    </location>
</feature>
<dbReference type="RefSeq" id="XP_057422675.1">
    <property type="nucleotide sequence ID" value="XM_057566692.1"/>
</dbReference>
<proteinExistence type="evidence at transcript level"/>
<dbReference type="GeneID" id="130716690"/>
<evidence type="ECO:0000259" key="1">
    <source>
        <dbReference type="PROSITE" id="PS52045"/>
    </source>
</evidence>
<accession>I3SAS8</accession>
<dbReference type="KEGG" id="lja:130716690"/>
<reference evidence="2" key="1">
    <citation type="submission" date="2012-05" db="EMBL/GenBank/DDBJ databases">
        <authorList>
            <person name="Krishnakumar V."/>
            <person name="Cheung F."/>
            <person name="Xiao Y."/>
            <person name="Chan A."/>
            <person name="Moskal W.A."/>
            <person name="Town C.D."/>
        </authorList>
    </citation>
    <scope>NUCLEOTIDE SEQUENCE</scope>
</reference>
<dbReference type="InterPro" id="IPR053168">
    <property type="entry name" value="Glutamic_endopeptidase"/>
</dbReference>
<dbReference type="Pfam" id="PF03080">
    <property type="entry name" value="Neprosin"/>
    <property type="match status" value="1"/>
</dbReference>
<organism evidence="2">
    <name type="scientific">Lotus japonicus</name>
    <name type="common">Lotus corniculatus var. japonicus</name>
    <dbReference type="NCBI Taxonomy" id="34305"/>
    <lineage>
        <taxon>Eukaryota</taxon>
        <taxon>Viridiplantae</taxon>
        <taxon>Streptophyta</taxon>
        <taxon>Embryophyta</taxon>
        <taxon>Tracheophyta</taxon>
        <taxon>Spermatophyta</taxon>
        <taxon>Magnoliopsida</taxon>
        <taxon>eudicotyledons</taxon>
        <taxon>Gunneridae</taxon>
        <taxon>Pentapetalae</taxon>
        <taxon>rosids</taxon>
        <taxon>fabids</taxon>
        <taxon>Fabales</taxon>
        <taxon>Fabaceae</taxon>
        <taxon>Papilionoideae</taxon>
        <taxon>50 kb inversion clade</taxon>
        <taxon>NPAAA clade</taxon>
        <taxon>Hologalegina</taxon>
        <taxon>robinioid clade</taxon>
        <taxon>Loteae</taxon>
        <taxon>Lotus</taxon>
    </lineage>
</organism>
<sequence>MLCTQDPDTNNWWMQFGEKNIGYWPAELFESIRYNAASVEWGGEVYSTSIGKTPHTGTDMGCGRFATDKLEAASVTRIRIHDNSAMWKFPEWVYEYSDEYRCYDVWYVGDYVEDPLLYFGGPGRNPMCP</sequence>
<dbReference type="PANTHER" id="PTHR31589:SF111">
    <property type="entry name" value="NEPROSIN DOMAIN-CONTAINING PROTEIN"/>
    <property type="match status" value="1"/>
</dbReference>
<protein>
    <recommendedName>
        <fullName evidence="1">Neprosin PEP catalytic domain-containing protein</fullName>
    </recommendedName>
</protein>
<dbReference type="OrthoDB" id="1858978at2759"/>
<dbReference type="InterPro" id="IPR004314">
    <property type="entry name" value="Neprosin"/>
</dbReference>
<dbReference type="PROSITE" id="PS52045">
    <property type="entry name" value="NEPROSIN_PEP_CD"/>
    <property type="match status" value="1"/>
</dbReference>